<feature type="transmembrane region" description="Helical" evidence="1">
    <location>
        <begin position="83"/>
        <end position="105"/>
    </location>
</feature>
<evidence type="ECO:0000256" key="1">
    <source>
        <dbReference type="SAM" id="Phobius"/>
    </source>
</evidence>
<name>A0A1G7D3P8_9PROT</name>
<keyword evidence="1" id="KW-0812">Transmembrane</keyword>
<keyword evidence="1" id="KW-0472">Membrane</keyword>
<keyword evidence="1" id="KW-1133">Transmembrane helix</keyword>
<dbReference type="OrthoDB" id="118685at2"/>
<sequence length="314" mass="34679">MNTFTALIKREILDGMNGYIRVPAILAALSVFLVIVSTIGFGATIEFDGVFDRHPEVSNLGEAVEMAANSNKGEHELPAAVTLSYWVMGGISWVALPFVIFFSLLSSLYEERRDRSILFWKSMPVADWQEVLAKLVTPVLVAPLVFLGVAVAAQLLIAFFLSIVVLFQGGPVLEMWPLATMLGTWAVFVTQYAVSTLWVLPLLAWVLFVSSYASRLPFMWAVLPPAVIAAVEGILFETTRFLEWFGVHLGGWQAYAYHDLNPDIDGPRDFLNLVFGGVQMEGLTYTLSSGQFWLGLVIAGGFVYGAIEMRKRAI</sequence>
<evidence type="ECO:0000313" key="3">
    <source>
        <dbReference type="Proteomes" id="UP000183685"/>
    </source>
</evidence>
<dbReference type="Proteomes" id="UP000183685">
    <property type="component" value="Unassembled WGS sequence"/>
</dbReference>
<organism evidence="2 3">
    <name type="scientific">Kordiimonas lacus</name>
    <dbReference type="NCBI Taxonomy" id="637679"/>
    <lineage>
        <taxon>Bacteria</taxon>
        <taxon>Pseudomonadati</taxon>
        <taxon>Pseudomonadota</taxon>
        <taxon>Alphaproteobacteria</taxon>
        <taxon>Kordiimonadales</taxon>
        <taxon>Kordiimonadaceae</taxon>
        <taxon>Kordiimonas</taxon>
    </lineage>
</organism>
<reference evidence="2 3" key="1">
    <citation type="submission" date="2016-10" db="EMBL/GenBank/DDBJ databases">
        <authorList>
            <person name="de Groot N.N."/>
        </authorList>
    </citation>
    <scope>NUCLEOTIDE SEQUENCE [LARGE SCALE GENOMIC DNA]</scope>
    <source>
        <strain evidence="2 3">CGMCC 1.9109</strain>
    </source>
</reference>
<feature type="transmembrane region" description="Helical" evidence="1">
    <location>
        <begin position="216"/>
        <end position="236"/>
    </location>
</feature>
<gene>
    <name evidence="2" type="ORF">SAMN04488071_2946</name>
</gene>
<proteinExistence type="predicted"/>
<dbReference type="RefSeq" id="WP_068305246.1">
    <property type="nucleotide sequence ID" value="NZ_FNAK01000007.1"/>
</dbReference>
<feature type="transmembrane region" description="Helical" evidence="1">
    <location>
        <begin position="185"/>
        <end position="209"/>
    </location>
</feature>
<accession>A0A1G7D3P8</accession>
<dbReference type="AlphaFoldDB" id="A0A1G7D3P8"/>
<feature type="transmembrane region" description="Helical" evidence="1">
    <location>
        <begin position="139"/>
        <end position="165"/>
    </location>
</feature>
<feature type="transmembrane region" description="Helical" evidence="1">
    <location>
        <begin position="20"/>
        <end position="45"/>
    </location>
</feature>
<dbReference type="STRING" id="637679.GCA_001550055_02356"/>
<protein>
    <submittedName>
        <fullName evidence="2">ABC-2 type transport system permease protein</fullName>
    </submittedName>
</protein>
<feature type="transmembrane region" description="Helical" evidence="1">
    <location>
        <begin position="290"/>
        <end position="307"/>
    </location>
</feature>
<evidence type="ECO:0000313" key="2">
    <source>
        <dbReference type="EMBL" id="SDE46198.1"/>
    </source>
</evidence>
<keyword evidence="3" id="KW-1185">Reference proteome</keyword>
<dbReference type="EMBL" id="FNAK01000007">
    <property type="protein sequence ID" value="SDE46198.1"/>
    <property type="molecule type" value="Genomic_DNA"/>
</dbReference>